<proteinExistence type="predicted"/>
<evidence type="ECO:0000313" key="1">
    <source>
        <dbReference type="EMBL" id="TDF92591.1"/>
    </source>
</evidence>
<dbReference type="OrthoDB" id="9790935at2"/>
<dbReference type="AlphaFoldDB" id="A0A4R5KBQ6"/>
<gene>
    <name evidence="1" type="ORF">E1757_29870</name>
</gene>
<keyword evidence="2" id="KW-1185">Reference proteome</keyword>
<accession>A0A4R5KBQ6</accession>
<evidence type="ECO:0000313" key="2">
    <source>
        <dbReference type="Proteomes" id="UP000295636"/>
    </source>
</evidence>
<evidence type="ECO:0008006" key="3">
    <source>
        <dbReference type="Google" id="ProtNLM"/>
    </source>
</evidence>
<reference evidence="1 2" key="1">
    <citation type="submission" date="2019-03" db="EMBL/GenBank/DDBJ databases">
        <title>This is whole genome sequence of Paenibacillus sp MS74 strain.</title>
        <authorList>
            <person name="Trinh H.N."/>
        </authorList>
    </citation>
    <scope>NUCLEOTIDE SEQUENCE [LARGE SCALE GENOMIC DNA]</scope>
    <source>
        <strain evidence="1 2">MS74</strain>
    </source>
</reference>
<sequence>MNNQISIEVEKHKSEINKWYQFYVGLDIGADFHVAACIPFEKFRNEKEWKRQKTMKFYSDDKGIIDFLTQLGNIREGFGLDPSDFFILLEPTGGHYSYLVMKVLLDEGYTISKTCDPYTDSFSNFNEG</sequence>
<dbReference type="EMBL" id="SMRT01000020">
    <property type="protein sequence ID" value="TDF92591.1"/>
    <property type="molecule type" value="Genomic_DNA"/>
</dbReference>
<protein>
    <recommendedName>
        <fullName evidence="3">IS110 family transposase</fullName>
    </recommendedName>
</protein>
<dbReference type="Proteomes" id="UP000295636">
    <property type="component" value="Unassembled WGS sequence"/>
</dbReference>
<comment type="caution">
    <text evidence="1">The sequence shown here is derived from an EMBL/GenBank/DDBJ whole genome shotgun (WGS) entry which is preliminary data.</text>
</comment>
<organism evidence="1 2">
    <name type="scientific">Paenibacillus piri</name>
    <dbReference type="NCBI Taxonomy" id="2547395"/>
    <lineage>
        <taxon>Bacteria</taxon>
        <taxon>Bacillati</taxon>
        <taxon>Bacillota</taxon>
        <taxon>Bacilli</taxon>
        <taxon>Bacillales</taxon>
        <taxon>Paenibacillaceae</taxon>
        <taxon>Paenibacillus</taxon>
    </lineage>
</organism>
<name>A0A4R5KBQ6_9BACL</name>